<reference evidence="7" key="1">
    <citation type="submission" date="2021-07" db="EMBL/GenBank/DDBJ databases">
        <title>Draft genome of Mortierella alpina, strain LL118, isolated from an aspen leaf litter sample.</title>
        <authorList>
            <person name="Yang S."/>
            <person name="Vinatzer B.A."/>
        </authorList>
    </citation>
    <scope>NUCLEOTIDE SEQUENCE</scope>
    <source>
        <strain evidence="7">LL118</strain>
    </source>
</reference>
<dbReference type="PROSITE" id="PS00455">
    <property type="entry name" value="AMP_BINDING"/>
    <property type="match status" value="1"/>
</dbReference>
<organism evidence="7 8">
    <name type="scientific">Mortierella alpina</name>
    <name type="common">Oleaginous fungus</name>
    <name type="synonym">Mortierella renispora</name>
    <dbReference type="NCBI Taxonomy" id="64518"/>
    <lineage>
        <taxon>Eukaryota</taxon>
        <taxon>Fungi</taxon>
        <taxon>Fungi incertae sedis</taxon>
        <taxon>Mucoromycota</taxon>
        <taxon>Mortierellomycotina</taxon>
        <taxon>Mortierellomycetes</taxon>
        <taxon>Mortierellales</taxon>
        <taxon>Mortierellaceae</taxon>
        <taxon>Mortierella</taxon>
    </lineage>
</organism>
<dbReference type="EMBL" id="JAIFTL010000293">
    <property type="protein sequence ID" value="KAG9320409.1"/>
    <property type="molecule type" value="Genomic_DNA"/>
</dbReference>
<dbReference type="InterPro" id="IPR000873">
    <property type="entry name" value="AMP-dep_synth/lig_dom"/>
</dbReference>
<feature type="domain" description="AMP-binding enzyme C-terminal" evidence="6">
    <location>
        <begin position="602"/>
        <end position="681"/>
    </location>
</feature>
<dbReference type="PANTHER" id="PTHR43859:SF4">
    <property type="entry name" value="BUTANOATE--COA LIGASE AAE1-RELATED"/>
    <property type="match status" value="1"/>
</dbReference>
<dbReference type="AlphaFoldDB" id="A0A9P8CW08"/>
<evidence type="ECO:0000313" key="8">
    <source>
        <dbReference type="Proteomes" id="UP000717515"/>
    </source>
</evidence>
<comment type="similarity">
    <text evidence="1">Belongs to the ATP-dependent AMP-binding enzyme family.</text>
</comment>
<gene>
    <name evidence="7" type="ORF">KVV02_008349</name>
</gene>
<feature type="domain" description="AMP-dependent synthetase/ligase" evidence="5">
    <location>
        <begin position="183"/>
        <end position="552"/>
    </location>
</feature>
<dbReference type="InterPro" id="IPR020845">
    <property type="entry name" value="AMP-binding_CS"/>
</dbReference>
<sequence length="700" mass="77128">MNHTLRSPASQPLVQKACLSAWLRCFIAPRLHTLSSRSSLLHALSRPRYCSHHLPTLPPLFSPLFLSTLLALPTLSTLFPLLPSFLPFLVHRPPSVLSFQEMSANSTTIAKERLQHIVNTIGAPSTDLANGLRKLSPFVSACLAFRLPFVLTQGPRFHLTLDRVKPSTSAANRSELNPVHFLARSATIYPSKIAVIHGERRYSYRELNRRAVAFAYALKDQLNIRPGDRVAIIAPNIPAMLEAHFAIPAARAIICAINTRLAPQEVDYILKHSGAKVILCDREFEGLVKDSALPKVIIDDTGLASDPYEQFVGTGFSKADSLGWSGLDQTDSEDDGVSLCYTSGTTGKPKGVLYTYRGLYLAAMGNAIEAQLSLDSVHLFIVPLFHANSWVFPYAVTAIAATHVMIRKVDYDLIWKILLTEKVTHMNGAPTIMIQVVHHPDAVKLPKPITCTVAGSAPTATLIARMKELNMDICHVYGLTETYGPITKSYRQQDWGTLSSEALAQKFARQGHVYLVSDDVRVVDSEMKDVAWNGQDVGEIVFRGNLVMKGYYNDAEATAKAFHGGWFHSGDLAVRHPDGYIAIQDRSKDIIISGGENISTLEVESCISQHPSVLEVAVVAAPSAQWGETPKGFVILKPGLSQDKIVDGPTLIAFCKERMARFKCPSSIVIVKELPKTSTGKLQKYVLREQEWKGHVKRIN</sequence>
<dbReference type="SUPFAM" id="SSF56801">
    <property type="entry name" value="Acetyl-CoA synthetase-like"/>
    <property type="match status" value="1"/>
</dbReference>
<evidence type="ECO:0000256" key="4">
    <source>
        <dbReference type="ARBA" id="ARBA00023098"/>
    </source>
</evidence>
<evidence type="ECO:0000256" key="2">
    <source>
        <dbReference type="ARBA" id="ARBA00022598"/>
    </source>
</evidence>
<dbReference type="GO" id="GO:0016874">
    <property type="term" value="F:ligase activity"/>
    <property type="evidence" value="ECO:0007669"/>
    <property type="project" value="UniProtKB-KW"/>
</dbReference>
<dbReference type="InterPro" id="IPR045851">
    <property type="entry name" value="AMP-bd_C_sf"/>
</dbReference>
<evidence type="ECO:0000256" key="3">
    <source>
        <dbReference type="ARBA" id="ARBA00022832"/>
    </source>
</evidence>
<dbReference type="Gene3D" id="3.30.300.30">
    <property type="match status" value="1"/>
</dbReference>
<dbReference type="PANTHER" id="PTHR43859">
    <property type="entry name" value="ACYL-ACTIVATING ENZYME"/>
    <property type="match status" value="1"/>
</dbReference>
<protein>
    <submittedName>
        <fullName evidence="7">Uncharacterized protein</fullName>
    </submittedName>
</protein>
<dbReference type="InterPro" id="IPR042099">
    <property type="entry name" value="ANL_N_sf"/>
</dbReference>
<accession>A0A9P8CW08</accession>
<keyword evidence="4" id="KW-0443">Lipid metabolism</keyword>
<proteinExistence type="inferred from homology"/>
<evidence type="ECO:0000256" key="1">
    <source>
        <dbReference type="ARBA" id="ARBA00006432"/>
    </source>
</evidence>
<dbReference type="InterPro" id="IPR025110">
    <property type="entry name" value="AMP-bd_C"/>
</dbReference>
<dbReference type="Pfam" id="PF13193">
    <property type="entry name" value="AMP-binding_C"/>
    <property type="match status" value="1"/>
</dbReference>
<dbReference type="Gene3D" id="3.40.50.12780">
    <property type="entry name" value="N-terminal domain of ligase-like"/>
    <property type="match status" value="1"/>
</dbReference>
<comment type="caution">
    <text evidence="7">The sequence shown here is derived from an EMBL/GenBank/DDBJ whole genome shotgun (WGS) entry which is preliminary data.</text>
</comment>
<keyword evidence="2" id="KW-0436">Ligase</keyword>
<dbReference type="Proteomes" id="UP000717515">
    <property type="component" value="Unassembled WGS sequence"/>
</dbReference>
<dbReference type="GO" id="GO:0006631">
    <property type="term" value="P:fatty acid metabolic process"/>
    <property type="evidence" value="ECO:0007669"/>
    <property type="project" value="UniProtKB-KW"/>
</dbReference>
<evidence type="ECO:0000313" key="7">
    <source>
        <dbReference type="EMBL" id="KAG9320409.1"/>
    </source>
</evidence>
<dbReference type="FunFam" id="3.30.300.30:FF:000008">
    <property type="entry name" value="2,3-dihydroxybenzoate-AMP ligase"/>
    <property type="match status" value="1"/>
</dbReference>
<evidence type="ECO:0000259" key="6">
    <source>
        <dbReference type="Pfam" id="PF13193"/>
    </source>
</evidence>
<evidence type="ECO:0000259" key="5">
    <source>
        <dbReference type="Pfam" id="PF00501"/>
    </source>
</evidence>
<keyword evidence="3" id="KW-0276">Fatty acid metabolism</keyword>
<name>A0A9P8CW08_MORAP</name>
<dbReference type="Pfam" id="PF00501">
    <property type="entry name" value="AMP-binding"/>
    <property type="match status" value="1"/>
</dbReference>